<accession>A0A811LLS4</accession>
<sequence>MLKEDELLKMEVFVLKKLSNGKHVCKLLATGKGPSFYYVIMTLIGPSLSALRKIMPDQKFDLPTTIILSLETLNGIKEIHDAGFVHRDIKPSNFATGIKNKRHIYIIDFGLARQIIMTENGKTKLREPRKNVPFKGTVRYCSLNVHRKEECGRHDDLWSWLYMLIEMLNGSLPWKSMERTPAERCKETSEKMLTTMIPKEFWTFFKYLKRLNYNKVPDYSLFKSTLQETAKKKGLSLEKHLLPSEVKGKIAQLLTPETQIQIKQKTADEVRQQDQPTQSEAAANRTQYGVVDIKENEYDENDSELPSRVSGKSETDDTMGGLNDIK</sequence>
<dbReference type="Proteomes" id="UP000783686">
    <property type="component" value="Unassembled WGS sequence"/>
</dbReference>
<evidence type="ECO:0000313" key="4">
    <source>
        <dbReference type="Proteomes" id="UP000614601"/>
    </source>
</evidence>
<comment type="caution">
    <text evidence="3">The sequence shown here is derived from an EMBL/GenBank/DDBJ whole genome shotgun (WGS) entry which is preliminary data.</text>
</comment>
<dbReference type="EMBL" id="CAJFDH010000006">
    <property type="protein sequence ID" value="CAD5229216.1"/>
    <property type="molecule type" value="Genomic_DNA"/>
</dbReference>
<reference evidence="3" key="1">
    <citation type="submission" date="2020-09" db="EMBL/GenBank/DDBJ databases">
        <authorList>
            <person name="Kikuchi T."/>
        </authorList>
    </citation>
    <scope>NUCLEOTIDE SEQUENCE</scope>
    <source>
        <strain evidence="3">SH1</strain>
    </source>
</reference>
<dbReference type="InterPro" id="IPR011009">
    <property type="entry name" value="Kinase-like_dom_sf"/>
</dbReference>
<dbReference type="AlphaFoldDB" id="A0A811LLS4"/>
<gene>
    <name evidence="3" type="ORF">BOKJ2_LOCUS13275</name>
</gene>
<dbReference type="OrthoDB" id="5979581at2759"/>
<keyword evidence="4" id="KW-1185">Reference proteome</keyword>
<dbReference type="SMART" id="SM00220">
    <property type="entry name" value="S_TKc"/>
    <property type="match status" value="1"/>
</dbReference>
<dbReference type="InterPro" id="IPR050235">
    <property type="entry name" value="CK1_Ser-Thr_kinase"/>
</dbReference>
<feature type="compositionally biased region" description="Polar residues" evidence="1">
    <location>
        <begin position="273"/>
        <end position="287"/>
    </location>
</feature>
<protein>
    <recommendedName>
        <fullName evidence="2">Protein kinase domain-containing protein</fullName>
    </recommendedName>
</protein>
<proteinExistence type="predicted"/>
<dbReference type="InterPro" id="IPR000719">
    <property type="entry name" value="Prot_kinase_dom"/>
</dbReference>
<dbReference type="Gene3D" id="1.10.510.10">
    <property type="entry name" value="Transferase(Phosphotransferase) domain 1"/>
    <property type="match status" value="1"/>
</dbReference>
<dbReference type="Pfam" id="PF00069">
    <property type="entry name" value="Pkinase"/>
    <property type="match status" value="1"/>
</dbReference>
<feature type="region of interest" description="Disordered" evidence="1">
    <location>
        <begin position="264"/>
        <end position="326"/>
    </location>
</feature>
<dbReference type="SUPFAM" id="SSF56112">
    <property type="entry name" value="Protein kinase-like (PK-like)"/>
    <property type="match status" value="1"/>
</dbReference>
<dbReference type="PROSITE" id="PS50011">
    <property type="entry name" value="PROTEIN_KINASE_DOM"/>
    <property type="match status" value="1"/>
</dbReference>
<evidence type="ECO:0000256" key="1">
    <source>
        <dbReference type="SAM" id="MobiDB-lite"/>
    </source>
</evidence>
<dbReference type="GO" id="GO:0004672">
    <property type="term" value="F:protein kinase activity"/>
    <property type="evidence" value="ECO:0007669"/>
    <property type="project" value="InterPro"/>
</dbReference>
<dbReference type="EMBL" id="CAJFCW020000006">
    <property type="protein sequence ID" value="CAG9126034.1"/>
    <property type="molecule type" value="Genomic_DNA"/>
</dbReference>
<feature type="domain" description="Protein kinase" evidence="2">
    <location>
        <begin position="1"/>
        <end position="278"/>
    </location>
</feature>
<name>A0A811LLS4_9BILA</name>
<evidence type="ECO:0000259" key="2">
    <source>
        <dbReference type="PROSITE" id="PS50011"/>
    </source>
</evidence>
<dbReference type="PANTHER" id="PTHR11909">
    <property type="entry name" value="CASEIN KINASE-RELATED"/>
    <property type="match status" value="1"/>
</dbReference>
<dbReference type="Proteomes" id="UP000614601">
    <property type="component" value="Unassembled WGS sequence"/>
</dbReference>
<dbReference type="GO" id="GO:0005524">
    <property type="term" value="F:ATP binding"/>
    <property type="evidence" value="ECO:0007669"/>
    <property type="project" value="InterPro"/>
</dbReference>
<evidence type="ECO:0000313" key="3">
    <source>
        <dbReference type="EMBL" id="CAD5229216.1"/>
    </source>
</evidence>
<organism evidence="3 4">
    <name type="scientific">Bursaphelenchus okinawaensis</name>
    <dbReference type="NCBI Taxonomy" id="465554"/>
    <lineage>
        <taxon>Eukaryota</taxon>
        <taxon>Metazoa</taxon>
        <taxon>Ecdysozoa</taxon>
        <taxon>Nematoda</taxon>
        <taxon>Chromadorea</taxon>
        <taxon>Rhabditida</taxon>
        <taxon>Tylenchina</taxon>
        <taxon>Tylenchomorpha</taxon>
        <taxon>Aphelenchoidea</taxon>
        <taxon>Aphelenchoididae</taxon>
        <taxon>Bursaphelenchus</taxon>
    </lineage>
</organism>